<sequence>MAWGRGWARCRSTPAPTAVPGGFRVEVGRPGHRVRYVLHRHDAAVLDDLGRRLTAPGTWIKAMGSSAELRGALPPHWTMAPVNHLMSAPFGEGVVTPPAPYAVRIDTTGGAVVATVVDSTGSPAASGRLAPAGSYGVVDQVETTPAHRRRRLGTVVMRALADHGAQHGLRTGILVATDDGRSLYESLGWTTHSTVAAAFLPEN</sequence>
<accession>A0A1C4X4S1</accession>
<protein>
    <submittedName>
        <fullName evidence="2">FR47-like protein</fullName>
    </submittedName>
</protein>
<keyword evidence="3" id="KW-1185">Reference proteome</keyword>
<dbReference type="PROSITE" id="PS51186">
    <property type="entry name" value="GNAT"/>
    <property type="match status" value="1"/>
</dbReference>
<dbReference type="InterPro" id="IPR000182">
    <property type="entry name" value="GNAT_dom"/>
</dbReference>
<dbReference type="Pfam" id="PF00583">
    <property type="entry name" value="Acetyltransf_1"/>
    <property type="match status" value="1"/>
</dbReference>
<name>A0A1C4X4S1_MICEC</name>
<gene>
    <name evidence="2" type="ORF">GA0070618_2754</name>
</gene>
<dbReference type="InterPro" id="IPR016181">
    <property type="entry name" value="Acyl_CoA_acyltransferase"/>
</dbReference>
<dbReference type="Gene3D" id="3.40.630.30">
    <property type="match status" value="1"/>
</dbReference>
<dbReference type="SUPFAM" id="SSF55729">
    <property type="entry name" value="Acyl-CoA N-acyltransferases (Nat)"/>
    <property type="match status" value="1"/>
</dbReference>
<proteinExistence type="predicted"/>
<evidence type="ECO:0000259" key="1">
    <source>
        <dbReference type="PROSITE" id="PS51186"/>
    </source>
</evidence>
<evidence type="ECO:0000313" key="3">
    <source>
        <dbReference type="Proteomes" id="UP000198253"/>
    </source>
</evidence>
<dbReference type="InParanoid" id="A0A1C4X4S1"/>
<dbReference type="Proteomes" id="UP000198253">
    <property type="component" value="Chromosome I"/>
</dbReference>
<feature type="domain" description="N-acetyltransferase" evidence="1">
    <location>
        <begin position="67"/>
        <end position="203"/>
    </location>
</feature>
<organism evidence="2 3">
    <name type="scientific">Micromonospora echinospora</name>
    <name type="common">Micromonospora purpurea</name>
    <dbReference type="NCBI Taxonomy" id="1877"/>
    <lineage>
        <taxon>Bacteria</taxon>
        <taxon>Bacillati</taxon>
        <taxon>Actinomycetota</taxon>
        <taxon>Actinomycetes</taxon>
        <taxon>Micromonosporales</taxon>
        <taxon>Micromonosporaceae</taxon>
        <taxon>Micromonospora</taxon>
    </lineage>
</organism>
<dbReference type="GO" id="GO:0016747">
    <property type="term" value="F:acyltransferase activity, transferring groups other than amino-acyl groups"/>
    <property type="evidence" value="ECO:0007669"/>
    <property type="project" value="InterPro"/>
</dbReference>
<reference evidence="3" key="1">
    <citation type="submission" date="2016-06" db="EMBL/GenBank/DDBJ databases">
        <authorList>
            <person name="Varghese N."/>
            <person name="Submissions Spin"/>
        </authorList>
    </citation>
    <scope>NUCLEOTIDE SEQUENCE [LARGE SCALE GENOMIC DNA]</scope>
    <source>
        <strain evidence="3">DSM 43816</strain>
    </source>
</reference>
<dbReference type="AlphaFoldDB" id="A0A1C4X4S1"/>
<dbReference type="EMBL" id="LT607413">
    <property type="protein sequence ID" value="SCF03483.1"/>
    <property type="molecule type" value="Genomic_DNA"/>
</dbReference>
<evidence type="ECO:0000313" key="2">
    <source>
        <dbReference type="EMBL" id="SCF03483.1"/>
    </source>
</evidence>